<evidence type="ECO:0000256" key="1">
    <source>
        <dbReference type="SAM" id="Phobius"/>
    </source>
</evidence>
<gene>
    <name evidence="2" type="ORF">C7B65_16295</name>
</gene>
<feature type="transmembrane region" description="Helical" evidence="1">
    <location>
        <begin position="12"/>
        <end position="31"/>
    </location>
</feature>
<evidence type="ECO:0000313" key="2">
    <source>
        <dbReference type="EMBL" id="PSB18259.1"/>
    </source>
</evidence>
<reference evidence="2 3" key="1">
    <citation type="submission" date="2018-02" db="EMBL/GenBank/DDBJ databases">
        <authorList>
            <person name="Cohen D.B."/>
            <person name="Kent A.D."/>
        </authorList>
    </citation>
    <scope>NUCLEOTIDE SEQUENCE [LARGE SCALE GENOMIC DNA]</scope>
    <source>
        <strain evidence="2 3">ULC007</strain>
    </source>
</reference>
<dbReference type="AlphaFoldDB" id="A0A2T1DCP1"/>
<dbReference type="EMBL" id="PVWG01000019">
    <property type="protein sequence ID" value="PSB18259.1"/>
    <property type="molecule type" value="Genomic_DNA"/>
</dbReference>
<keyword evidence="1" id="KW-0472">Membrane</keyword>
<keyword evidence="1" id="KW-0812">Transmembrane</keyword>
<reference evidence="2 3" key="2">
    <citation type="submission" date="2018-03" db="EMBL/GenBank/DDBJ databases">
        <title>The ancient ancestry and fast evolution of plastids.</title>
        <authorList>
            <person name="Moore K.R."/>
            <person name="Magnabosco C."/>
            <person name="Momper L."/>
            <person name="Gold D.A."/>
            <person name="Bosak T."/>
            <person name="Fournier G.P."/>
        </authorList>
    </citation>
    <scope>NUCLEOTIDE SEQUENCE [LARGE SCALE GENOMIC DNA]</scope>
    <source>
        <strain evidence="2 3">ULC007</strain>
    </source>
</reference>
<dbReference type="OrthoDB" id="9771443at2"/>
<dbReference type="STRING" id="1920490.GCA_001895925_00999"/>
<keyword evidence="3" id="KW-1185">Reference proteome</keyword>
<dbReference type="Proteomes" id="UP000238634">
    <property type="component" value="Unassembled WGS sequence"/>
</dbReference>
<keyword evidence="1" id="KW-1133">Transmembrane helix</keyword>
<proteinExistence type="predicted"/>
<organism evidence="2 3">
    <name type="scientific">Phormidesmis priestleyi ULC007</name>
    <dbReference type="NCBI Taxonomy" id="1920490"/>
    <lineage>
        <taxon>Bacteria</taxon>
        <taxon>Bacillati</taxon>
        <taxon>Cyanobacteriota</taxon>
        <taxon>Cyanophyceae</taxon>
        <taxon>Leptolyngbyales</taxon>
        <taxon>Leptolyngbyaceae</taxon>
        <taxon>Phormidesmis</taxon>
    </lineage>
</organism>
<sequence length="139" mass="16219">MIQFTLPRPQKAVWIVFLMLIALITIGVIRVNSFNNPPVHPESSRVLVIANRNSPVSLRVAQYYMQRRGIPTTNFLTLELFDSSQQPVFESIEYPIYQKQVERPLREFLNRRHLSDQIRYVVLTKGVPLRVKNVPPIHL</sequence>
<name>A0A2T1DCP1_9CYAN</name>
<protein>
    <submittedName>
        <fullName evidence="2">Uncharacterized protein</fullName>
    </submittedName>
</protein>
<dbReference type="RefSeq" id="WP_073073118.1">
    <property type="nucleotide sequence ID" value="NZ_MPPI01000021.1"/>
</dbReference>
<comment type="caution">
    <text evidence="2">The sequence shown here is derived from an EMBL/GenBank/DDBJ whole genome shotgun (WGS) entry which is preliminary data.</text>
</comment>
<accession>A0A2T1DCP1</accession>
<evidence type="ECO:0000313" key="3">
    <source>
        <dbReference type="Proteomes" id="UP000238634"/>
    </source>
</evidence>